<name>A0A8X6URI9_NEPPI</name>
<proteinExistence type="predicted"/>
<dbReference type="AlphaFoldDB" id="A0A8X6URI9"/>
<dbReference type="EMBL" id="BMAW01130568">
    <property type="protein sequence ID" value="GFU35614.1"/>
    <property type="molecule type" value="Genomic_DNA"/>
</dbReference>
<accession>A0A8X6URI9</accession>
<keyword evidence="4" id="KW-1185">Reference proteome</keyword>
<organism evidence="3 4">
    <name type="scientific">Nephila pilipes</name>
    <name type="common">Giant wood spider</name>
    <name type="synonym">Nephila maculata</name>
    <dbReference type="NCBI Taxonomy" id="299642"/>
    <lineage>
        <taxon>Eukaryota</taxon>
        <taxon>Metazoa</taxon>
        <taxon>Ecdysozoa</taxon>
        <taxon>Arthropoda</taxon>
        <taxon>Chelicerata</taxon>
        <taxon>Arachnida</taxon>
        <taxon>Araneae</taxon>
        <taxon>Araneomorphae</taxon>
        <taxon>Entelegynae</taxon>
        <taxon>Araneoidea</taxon>
        <taxon>Nephilidae</taxon>
        <taxon>Nephila</taxon>
    </lineage>
</organism>
<evidence type="ECO:0000256" key="1">
    <source>
        <dbReference type="SAM" id="MobiDB-lite"/>
    </source>
</evidence>
<gene>
    <name evidence="3" type="ORF">NPIL_159681</name>
    <name evidence="2" type="ORF">NPIL_249801</name>
</gene>
<dbReference type="EMBL" id="BMAW01064174">
    <property type="protein sequence ID" value="GFT43728.1"/>
    <property type="molecule type" value="Genomic_DNA"/>
</dbReference>
<evidence type="ECO:0000313" key="2">
    <source>
        <dbReference type="EMBL" id="GFT43728.1"/>
    </source>
</evidence>
<comment type="caution">
    <text evidence="3">The sequence shown here is derived from an EMBL/GenBank/DDBJ whole genome shotgun (WGS) entry which is preliminary data.</text>
</comment>
<feature type="region of interest" description="Disordered" evidence="1">
    <location>
        <begin position="72"/>
        <end position="117"/>
    </location>
</feature>
<dbReference type="Proteomes" id="UP000887013">
    <property type="component" value="Unassembled WGS sequence"/>
</dbReference>
<reference evidence="3" key="1">
    <citation type="submission" date="2020-08" db="EMBL/GenBank/DDBJ databases">
        <title>Multicomponent nature underlies the extraordinary mechanical properties of spider dragline silk.</title>
        <authorList>
            <person name="Kono N."/>
            <person name="Nakamura H."/>
            <person name="Mori M."/>
            <person name="Yoshida Y."/>
            <person name="Ohtoshi R."/>
            <person name="Malay A.D."/>
            <person name="Moran D.A.P."/>
            <person name="Tomita M."/>
            <person name="Numata K."/>
            <person name="Arakawa K."/>
        </authorList>
    </citation>
    <scope>NUCLEOTIDE SEQUENCE</scope>
</reference>
<evidence type="ECO:0000313" key="4">
    <source>
        <dbReference type="Proteomes" id="UP000887013"/>
    </source>
</evidence>
<sequence>MEDHINNSNVPTQFDLETEAVLEEQKRDESPVARSRQSVTVEVVRCRRLERADAKRRRYQRKKARLQRVLKARLQRTPAPDAQRPAEPDVQIQRPAEPDAPLQRPPAPDSRMQKFHS</sequence>
<protein>
    <submittedName>
        <fullName evidence="3">Uncharacterized protein</fullName>
    </submittedName>
</protein>
<evidence type="ECO:0000313" key="3">
    <source>
        <dbReference type="EMBL" id="GFU35614.1"/>
    </source>
</evidence>